<dbReference type="InterPro" id="IPR027417">
    <property type="entry name" value="P-loop_NTPase"/>
</dbReference>
<sequence>MRQITSSENIRSIIDAIRKSPEEKKRYEEARAEEARKEAERAKQERIELLNLRWRLANVPSNYHHSRLVPFTSAPRNNQDKINMLNQLKVLEQIKNIDDVTKHNIIFHGGYGKGKTHFATCLVRKVLWNNQTAGFVRAREYCDFKNKKSDRVDFFENIRFLVLDEVGDFDMPQWEKMWLKELIIARDANGFKTLVTTNLDSAGIREFFRGRAEDRLLNSATRFVNFDVVNGACSLRGVR</sequence>
<evidence type="ECO:0000259" key="2">
    <source>
        <dbReference type="Pfam" id="PF01695"/>
    </source>
</evidence>
<reference evidence="3" key="1">
    <citation type="submission" date="2016-10" db="EMBL/GenBank/DDBJ databases">
        <authorList>
            <person name="de Groot N.N."/>
        </authorList>
    </citation>
    <scope>NUCLEOTIDE SEQUENCE</scope>
</reference>
<dbReference type="SUPFAM" id="SSF52540">
    <property type="entry name" value="P-loop containing nucleoside triphosphate hydrolases"/>
    <property type="match status" value="1"/>
</dbReference>
<proteinExistence type="predicted"/>
<feature type="coiled-coil region" evidence="1">
    <location>
        <begin position="25"/>
        <end position="52"/>
    </location>
</feature>
<dbReference type="Gene3D" id="3.40.50.300">
    <property type="entry name" value="P-loop containing nucleotide triphosphate hydrolases"/>
    <property type="match status" value="1"/>
</dbReference>
<dbReference type="EMBL" id="FPHN01000154">
    <property type="protein sequence ID" value="SFV63580.1"/>
    <property type="molecule type" value="Genomic_DNA"/>
</dbReference>
<accession>A0A1W1CCI6</accession>
<evidence type="ECO:0000313" key="3">
    <source>
        <dbReference type="EMBL" id="SFV63580.1"/>
    </source>
</evidence>
<protein>
    <recommendedName>
        <fullName evidence="2">IstB-like ATP-binding domain-containing protein</fullName>
    </recommendedName>
</protein>
<feature type="domain" description="IstB-like ATP-binding" evidence="2">
    <location>
        <begin position="70"/>
        <end position="201"/>
    </location>
</feature>
<dbReference type="InterPro" id="IPR002611">
    <property type="entry name" value="IstB_ATP-bd"/>
</dbReference>
<organism evidence="3">
    <name type="scientific">hydrothermal vent metagenome</name>
    <dbReference type="NCBI Taxonomy" id="652676"/>
    <lineage>
        <taxon>unclassified sequences</taxon>
        <taxon>metagenomes</taxon>
        <taxon>ecological metagenomes</taxon>
    </lineage>
</organism>
<name>A0A1W1CCI6_9ZZZZ</name>
<dbReference type="AlphaFoldDB" id="A0A1W1CCI6"/>
<keyword evidence="1" id="KW-0175">Coiled coil</keyword>
<dbReference type="GO" id="GO:0005524">
    <property type="term" value="F:ATP binding"/>
    <property type="evidence" value="ECO:0007669"/>
    <property type="project" value="InterPro"/>
</dbReference>
<dbReference type="Pfam" id="PF01695">
    <property type="entry name" value="IstB_IS21"/>
    <property type="match status" value="1"/>
</dbReference>
<evidence type="ECO:0000256" key="1">
    <source>
        <dbReference type="SAM" id="Coils"/>
    </source>
</evidence>
<gene>
    <name evidence="3" type="ORF">MNB_SV-14-1031</name>
</gene>